<proteinExistence type="predicted"/>
<accession>A7SVB6</accession>
<dbReference type="Proteomes" id="UP000001593">
    <property type="component" value="Unassembled WGS sequence"/>
</dbReference>
<dbReference type="FunFam" id="2.20.100.10:FF:000001">
    <property type="entry name" value="semaphorin-5A isoform X1"/>
    <property type="match status" value="1"/>
</dbReference>
<dbReference type="Pfam" id="PF00090">
    <property type="entry name" value="TSP_1"/>
    <property type="match status" value="1"/>
</dbReference>
<dbReference type="Gene3D" id="2.20.100.10">
    <property type="entry name" value="Thrombospondin type-1 (TSP1) repeat"/>
    <property type="match status" value="1"/>
</dbReference>
<dbReference type="EMBL" id="DS469831">
    <property type="protein sequence ID" value="EDO32333.1"/>
    <property type="molecule type" value="Genomic_DNA"/>
</dbReference>
<dbReference type="PANTHER" id="PTHR22906:SF21">
    <property type="entry name" value="SEMA DOMAIN-CONTAINING PROTEIN"/>
    <property type="match status" value="1"/>
</dbReference>
<organism evidence="3 4">
    <name type="scientific">Nematostella vectensis</name>
    <name type="common">Starlet sea anemone</name>
    <dbReference type="NCBI Taxonomy" id="45351"/>
    <lineage>
        <taxon>Eukaryota</taxon>
        <taxon>Metazoa</taxon>
        <taxon>Cnidaria</taxon>
        <taxon>Anthozoa</taxon>
        <taxon>Hexacorallia</taxon>
        <taxon>Actiniaria</taxon>
        <taxon>Edwardsiidae</taxon>
        <taxon>Nematostella</taxon>
    </lineage>
</organism>
<dbReference type="InterPro" id="IPR052065">
    <property type="entry name" value="Compl_asym_regulator"/>
</dbReference>
<keyword evidence="2" id="KW-1015">Disulfide bond</keyword>
<dbReference type="GO" id="GO:0005615">
    <property type="term" value="C:extracellular space"/>
    <property type="evidence" value="ECO:0000318"/>
    <property type="project" value="GO_Central"/>
</dbReference>
<evidence type="ECO:0008006" key="5">
    <source>
        <dbReference type="Google" id="ProtNLM"/>
    </source>
</evidence>
<dbReference type="Gene3D" id="3.90.215.10">
    <property type="entry name" value="Gamma Fibrinogen, chain A, domain 1"/>
    <property type="match status" value="1"/>
</dbReference>
<dbReference type="NCBIfam" id="NF040941">
    <property type="entry name" value="GGGWT_bact"/>
    <property type="match status" value="1"/>
</dbReference>
<dbReference type="PROSITE" id="PS50092">
    <property type="entry name" value="TSP1"/>
    <property type="match status" value="1"/>
</dbReference>
<dbReference type="InterPro" id="IPR000884">
    <property type="entry name" value="TSP1_rpt"/>
</dbReference>
<evidence type="ECO:0000313" key="3">
    <source>
        <dbReference type="EMBL" id="EDO32333.1"/>
    </source>
</evidence>
<keyword evidence="1" id="KW-0677">Repeat</keyword>
<dbReference type="PhylomeDB" id="A7SVB6"/>
<dbReference type="CDD" id="cd23417">
    <property type="entry name" value="beta-trefoil_Ricin_MytiLec-like"/>
    <property type="match status" value="1"/>
</dbReference>
<dbReference type="HOGENOM" id="CLU_988927_0_0_1"/>
<name>A7SVB6_NEMVE</name>
<evidence type="ECO:0000256" key="2">
    <source>
        <dbReference type="ARBA" id="ARBA00023157"/>
    </source>
</evidence>
<dbReference type="SUPFAM" id="SSF56496">
    <property type="entry name" value="Fibrinogen C-terminal domain-like"/>
    <property type="match status" value="1"/>
</dbReference>
<dbReference type="InParanoid" id="A7SVB6"/>
<evidence type="ECO:0000313" key="4">
    <source>
        <dbReference type="Proteomes" id="UP000001593"/>
    </source>
</evidence>
<dbReference type="GO" id="GO:0070492">
    <property type="term" value="F:oligosaccharide binding"/>
    <property type="evidence" value="ECO:0000318"/>
    <property type="project" value="GO_Central"/>
</dbReference>
<dbReference type="SUPFAM" id="SSF82895">
    <property type="entry name" value="TSP-1 type 1 repeat"/>
    <property type="match status" value="1"/>
</dbReference>
<dbReference type="PANTHER" id="PTHR22906">
    <property type="entry name" value="PROPERDIN"/>
    <property type="match status" value="1"/>
</dbReference>
<dbReference type="Gene3D" id="2.80.10.50">
    <property type="match status" value="1"/>
</dbReference>
<reference evidence="3 4" key="1">
    <citation type="journal article" date="2007" name="Science">
        <title>Sea anemone genome reveals ancestral eumetazoan gene repertoire and genomic organization.</title>
        <authorList>
            <person name="Putnam N.H."/>
            <person name="Srivastava M."/>
            <person name="Hellsten U."/>
            <person name="Dirks B."/>
            <person name="Chapman J."/>
            <person name="Salamov A."/>
            <person name="Terry A."/>
            <person name="Shapiro H."/>
            <person name="Lindquist E."/>
            <person name="Kapitonov V.V."/>
            <person name="Jurka J."/>
            <person name="Genikhovich G."/>
            <person name="Grigoriev I.V."/>
            <person name="Lucas S.M."/>
            <person name="Steele R.E."/>
            <person name="Finnerty J.R."/>
            <person name="Technau U."/>
            <person name="Martindale M.Q."/>
            <person name="Rokhsar D.S."/>
        </authorList>
    </citation>
    <scope>NUCLEOTIDE SEQUENCE [LARGE SCALE GENOMIC DNA]</scope>
    <source>
        <strain evidence="4">CH2 X CH6</strain>
    </source>
</reference>
<protein>
    <recommendedName>
        <fullName evidence="5">Fibrinogen C-terminal domain-containing protein</fullName>
    </recommendedName>
</protein>
<dbReference type="InterPro" id="IPR036056">
    <property type="entry name" value="Fibrinogen-like_C"/>
</dbReference>
<sequence length="293" mass="32584">MEVQMRGLQSIPAANGVYSIKPSKGSAVKTYCDLTSQGGGWTLVVTSKTHSGWTTANVKQRNPEKPSLDADYSILGFADLIKDFDALQFHGNKSKSGKFDGGLSEWSPWDKCDKLCTEGLQRRHRYCTNPKPRCGGNDCSVLNQQTTEMRACYSCDESPIKSYGGYCVQPTSGDCSPGEGSHLILRKADSSCSAPYMNFVIDSDGVIHHKCSGKVICPGGYWPGMDYKLLLRRSCPLGISKHKRRVSLSLQNTRNNYCVHARGGWPGEGVALVYWNNCDMYRVTFHFFQLRKY</sequence>
<gene>
    <name evidence="3" type="ORF">NEMVEDRAFT_v1g218031</name>
</gene>
<dbReference type="OMA" id="KRADESC"/>
<dbReference type="AlphaFoldDB" id="A7SVB6"/>
<dbReference type="InterPro" id="IPR036383">
    <property type="entry name" value="TSP1_rpt_sf"/>
</dbReference>
<dbReference type="InterPro" id="IPR014716">
    <property type="entry name" value="Fibrinogen_a/b/g_C_1"/>
</dbReference>
<keyword evidence="4" id="KW-1185">Reference proteome</keyword>
<dbReference type="SMART" id="SM00209">
    <property type="entry name" value="TSP1"/>
    <property type="match status" value="1"/>
</dbReference>
<evidence type="ECO:0000256" key="1">
    <source>
        <dbReference type="ARBA" id="ARBA00022737"/>
    </source>
</evidence>